<dbReference type="InterPro" id="IPR053038">
    <property type="entry name" value="RLP_Defense"/>
</dbReference>
<proteinExistence type="predicted"/>
<protein>
    <submittedName>
        <fullName evidence="1">Uncharacterized protein</fullName>
    </submittedName>
</protein>
<comment type="caution">
    <text evidence="1">The sequence shown here is derived from an EMBL/GenBank/DDBJ whole genome shotgun (WGS) entry which is preliminary data.</text>
</comment>
<gene>
    <name evidence="1" type="ORF">I3842_02G125700</name>
</gene>
<evidence type="ECO:0000313" key="1">
    <source>
        <dbReference type="EMBL" id="KAG6727358.1"/>
    </source>
</evidence>
<dbReference type="InterPro" id="IPR001611">
    <property type="entry name" value="Leu-rich_rpt"/>
</dbReference>
<accession>A0A922JZX1</accession>
<dbReference type="PANTHER" id="PTHR48064">
    <property type="entry name" value="OS01G0750400 PROTEIN"/>
    <property type="match status" value="1"/>
</dbReference>
<evidence type="ECO:0000313" key="2">
    <source>
        <dbReference type="Proteomes" id="UP000811246"/>
    </source>
</evidence>
<dbReference type="Gene3D" id="3.80.10.10">
    <property type="entry name" value="Ribonuclease Inhibitor"/>
    <property type="match status" value="1"/>
</dbReference>
<dbReference type="PANTHER" id="PTHR48064:SF6">
    <property type="entry name" value="RECEPTOR-LIKE PROTEIN KINASE 2"/>
    <property type="match status" value="1"/>
</dbReference>
<name>A0A922JZX1_CARIL</name>
<dbReference type="Pfam" id="PF00560">
    <property type="entry name" value="LRR_1"/>
    <property type="match status" value="1"/>
</dbReference>
<dbReference type="OrthoDB" id="1706439at2759"/>
<dbReference type="AlphaFoldDB" id="A0A922JZX1"/>
<dbReference type="Proteomes" id="UP000811246">
    <property type="component" value="Chromosome 2"/>
</dbReference>
<reference evidence="1" key="1">
    <citation type="submission" date="2021-01" db="EMBL/GenBank/DDBJ databases">
        <authorList>
            <person name="Lovell J.T."/>
            <person name="Bentley N."/>
            <person name="Bhattarai G."/>
            <person name="Jenkins J.W."/>
            <person name="Sreedasyam A."/>
            <person name="Alarcon Y."/>
            <person name="Bock C."/>
            <person name="Boston L."/>
            <person name="Carlson J."/>
            <person name="Cervantes K."/>
            <person name="Clermont K."/>
            <person name="Krom N."/>
            <person name="Kubenka K."/>
            <person name="Mamidi S."/>
            <person name="Mattison C."/>
            <person name="Monteros M."/>
            <person name="Pisani C."/>
            <person name="Plott C."/>
            <person name="Rajasekar S."/>
            <person name="Rhein H.S."/>
            <person name="Rohla C."/>
            <person name="Song M."/>
            <person name="Hilaire R.S."/>
            <person name="Shu S."/>
            <person name="Wells L."/>
            <person name="Wang X."/>
            <person name="Webber J."/>
            <person name="Heerema R.J."/>
            <person name="Klein P."/>
            <person name="Conner P."/>
            <person name="Grauke L."/>
            <person name="Grimwood J."/>
            <person name="Schmutz J."/>
            <person name="Randall J.J."/>
        </authorList>
    </citation>
    <scope>NUCLEOTIDE SEQUENCE</scope>
    <source>
        <tissue evidence="1">Leaf</tissue>
    </source>
</reference>
<dbReference type="EMBL" id="CM031826">
    <property type="protein sequence ID" value="KAG6727358.1"/>
    <property type="molecule type" value="Genomic_DNA"/>
</dbReference>
<dbReference type="InterPro" id="IPR032675">
    <property type="entry name" value="LRR_dom_sf"/>
</dbReference>
<organism evidence="1 2">
    <name type="scientific">Carya illinoinensis</name>
    <name type="common">Pecan</name>
    <dbReference type="NCBI Taxonomy" id="32201"/>
    <lineage>
        <taxon>Eukaryota</taxon>
        <taxon>Viridiplantae</taxon>
        <taxon>Streptophyta</taxon>
        <taxon>Embryophyta</taxon>
        <taxon>Tracheophyta</taxon>
        <taxon>Spermatophyta</taxon>
        <taxon>Magnoliopsida</taxon>
        <taxon>eudicotyledons</taxon>
        <taxon>Gunneridae</taxon>
        <taxon>Pentapetalae</taxon>
        <taxon>rosids</taxon>
        <taxon>fabids</taxon>
        <taxon>Fagales</taxon>
        <taxon>Juglandaceae</taxon>
        <taxon>Carya</taxon>
    </lineage>
</organism>
<sequence length="72" mass="7861">MNLTGSIPPHLGNLSFLAFLHARNNSFHGSLPNELACLRQLKSISFGSDNLEGQIPPWLGSLSNLQNFVSIQ</sequence>
<dbReference type="SUPFAM" id="SSF52058">
    <property type="entry name" value="L domain-like"/>
    <property type="match status" value="1"/>
</dbReference>